<reference evidence="2 3" key="1">
    <citation type="journal article" date="2021" name="Elife">
        <title>Chloroplast acquisition without the gene transfer in kleptoplastic sea slugs, Plakobranchus ocellatus.</title>
        <authorList>
            <person name="Maeda T."/>
            <person name="Takahashi S."/>
            <person name="Yoshida T."/>
            <person name="Shimamura S."/>
            <person name="Takaki Y."/>
            <person name="Nagai Y."/>
            <person name="Toyoda A."/>
            <person name="Suzuki Y."/>
            <person name="Arimoto A."/>
            <person name="Ishii H."/>
            <person name="Satoh N."/>
            <person name="Nishiyama T."/>
            <person name="Hasebe M."/>
            <person name="Maruyama T."/>
            <person name="Minagawa J."/>
            <person name="Obokata J."/>
            <person name="Shigenobu S."/>
        </authorList>
    </citation>
    <scope>NUCLEOTIDE SEQUENCE [LARGE SCALE GENOMIC DNA]</scope>
</reference>
<dbReference type="Proteomes" id="UP000735302">
    <property type="component" value="Unassembled WGS sequence"/>
</dbReference>
<evidence type="ECO:0000313" key="3">
    <source>
        <dbReference type="Proteomes" id="UP000735302"/>
    </source>
</evidence>
<feature type="region of interest" description="Disordered" evidence="1">
    <location>
        <begin position="54"/>
        <end position="76"/>
    </location>
</feature>
<evidence type="ECO:0000256" key="1">
    <source>
        <dbReference type="SAM" id="MobiDB-lite"/>
    </source>
</evidence>
<dbReference type="AlphaFoldDB" id="A0AAV4DIL0"/>
<protein>
    <submittedName>
        <fullName evidence="2">Uncharacterized protein</fullName>
    </submittedName>
</protein>
<gene>
    <name evidence="2" type="ORF">PoB_007037200</name>
</gene>
<feature type="compositionally biased region" description="Basic and acidic residues" evidence="1">
    <location>
        <begin position="65"/>
        <end position="76"/>
    </location>
</feature>
<name>A0AAV4DIL0_9GAST</name>
<comment type="caution">
    <text evidence="2">The sequence shown here is derived from an EMBL/GenBank/DDBJ whole genome shotgun (WGS) entry which is preliminary data.</text>
</comment>
<sequence>MGSTRNKRIDNDCGNCRKRVMREHIHRLPMPEPPKAITLTLVRLCGEDAIAEDATPITSEEVQEPSDRGEQARERESADLHLDMLHLPRLPGLYHDHVLHYITSFICRKIQSKTNCNICAATL</sequence>
<proteinExistence type="predicted"/>
<dbReference type="EMBL" id="BLXT01007928">
    <property type="protein sequence ID" value="GFO43867.1"/>
    <property type="molecule type" value="Genomic_DNA"/>
</dbReference>
<accession>A0AAV4DIL0</accession>
<evidence type="ECO:0000313" key="2">
    <source>
        <dbReference type="EMBL" id="GFO43867.1"/>
    </source>
</evidence>
<organism evidence="2 3">
    <name type="scientific">Plakobranchus ocellatus</name>
    <dbReference type="NCBI Taxonomy" id="259542"/>
    <lineage>
        <taxon>Eukaryota</taxon>
        <taxon>Metazoa</taxon>
        <taxon>Spiralia</taxon>
        <taxon>Lophotrochozoa</taxon>
        <taxon>Mollusca</taxon>
        <taxon>Gastropoda</taxon>
        <taxon>Heterobranchia</taxon>
        <taxon>Euthyneura</taxon>
        <taxon>Panpulmonata</taxon>
        <taxon>Sacoglossa</taxon>
        <taxon>Placobranchoidea</taxon>
        <taxon>Plakobranchidae</taxon>
        <taxon>Plakobranchus</taxon>
    </lineage>
</organism>
<keyword evidence="3" id="KW-1185">Reference proteome</keyword>